<dbReference type="Proteomes" id="UP000268051">
    <property type="component" value="Unassembled WGS sequence"/>
</dbReference>
<keyword evidence="1" id="KW-0472">Membrane</keyword>
<dbReference type="InterPro" id="IPR024399">
    <property type="entry name" value="DUF2628"/>
</dbReference>
<comment type="caution">
    <text evidence="2">The sequence shown here is derived from an EMBL/GenBank/DDBJ whole genome shotgun (WGS) entry which is preliminary data.</text>
</comment>
<protein>
    <submittedName>
        <fullName evidence="2">DUF2628 domain-containing protein</fullName>
    </submittedName>
</protein>
<dbReference type="RefSeq" id="WP_123651114.1">
    <property type="nucleotide sequence ID" value="NZ_JAQDAS010000007.1"/>
</dbReference>
<organism evidence="2 3">
    <name type="scientific">Kluyvera ascorbata</name>
    <dbReference type="NCBI Taxonomy" id="51288"/>
    <lineage>
        <taxon>Bacteria</taxon>
        <taxon>Pseudomonadati</taxon>
        <taxon>Pseudomonadota</taxon>
        <taxon>Gammaproteobacteria</taxon>
        <taxon>Enterobacterales</taxon>
        <taxon>Enterobacteriaceae</taxon>
        <taxon>Kluyvera</taxon>
    </lineage>
</organism>
<keyword evidence="1" id="KW-0812">Transmembrane</keyword>
<evidence type="ECO:0000256" key="1">
    <source>
        <dbReference type="SAM" id="Phobius"/>
    </source>
</evidence>
<proteinExistence type="predicted"/>
<dbReference type="OrthoDB" id="4727912at2"/>
<evidence type="ECO:0000313" key="3">
    <source>
        <dbReference type="Proteomes" id="UP000268051"/>
    </source>
</evidence>
<name>A0A3N2S520_9ENTR</name>
<evidence type="ECO:0000313" key="2">
    <source>
        <dbReference type="EMBL" id="ROU14797.1"/>
    </source>
</evidence>
<keyword evidence="1" id="KW-1133">Transmembrane helix</keyword>
<gene>
    <name evidence="2" type="ORF">EB837_10020</name>
</gene>
<feature type="transmembrane region" description="Helical" evidence="1">
    <location>
        <begin position="45"/>
        <end position="63"/>
    </location>
</feature>
<feature type="transmembrane region" description="Helical" evidence="1">
    <location>
        <begin position="69"/>
        <end position="87"/>
    </location>
</feature>
<dbReference type="EMBL" id="RHFN01000008">
    <property type="protein sequence ID" value="ROU14797.1"/>
    <property type="molecule type" value="Genomic_DNA"/>
</dbReference>
<sequence length="142" mass="16217">MSSDTISEKWSDRFKFFNRYGLPGTVSYRAALKELGFSKKIRINCNLYGFFFGFLYFCILGLWKKGLALLLAVMIINIIIAIVEIMADINLELLSRIINLGYSCLCSMSVNSAYYLQLVKGIDSWNPLQGMTRESADRLSRQ</sequence>
<reference evidence="2 3" key="1">
    <citation type="submission" date="2018-10" db="EMBL/GenBank/DDBJ databases">
        <title>Horizontal transference of carbapenem resistance between Klebsiella pneumoniae and Kluyvera ascorbata during abdominal infection: a case report.</title>
        <authorList>
            <person name="Raro O.H.F."/>
            <person name="Lima-Morales D."/>
            <person name="Barth A.L."/>
            <person name="Paim T.G.S."/>
            <person name="Mott M.P."/>
            <person name="Riche C.V.W."/>
            <person name="Teixeira U.F."/>
            <person name="Waechter F."/>
            <person name="Dias C.A.G."/>
        </authorList>
    </citation>
    <scope>NUCLEOTIDE SEQUENCE [LARGE SCALE GENOMIC DNA]</scope>
    <source>
        <strain evidence="2 3">OT2</strain>
    </source>
</reference>
<dbReference type="AlphaFoldDB" id="A0A3N2S520"/>
<dbReference type="Pfam" id="PF10947">
    <property type="entry name" value="DUF2628"/>
    <property type="match status" value="1"/>
</dbReference>
<accession>A0A3N2S520</accession>